<dbReference type="Pfam" id="PF18029">
    <property type="entry name" value="Glyoxalase_6"/>
    <property type="match status" value="1"/>
</dbReference>
<dbReference type="Proteomes" id="UP001597368">
    <property type="component" value="Unassembled WGS sequence"/>
</dbReference>
<dbReference type="PANTHER" id="PTHR35908:SF1">
    <property type="entry name" value="CONSERVED PROTEIN"/>
    <property type="match status" value="1"/>
</dbReference>
<dbReference type="EMBL" id="JBHUFV010000033">
    <property type="protein sequence ID" value="MFD1934172.1"/>
    <property type="molecule type" value="Genomic_DNA"/>
</dbReference>
<dbReference type="CDD" id="cd06587">
    <property type="entry name" value="VOC"/>
    <property type="match status" value="1"/>
</dbReference>
<keyword evidence="3" id="KW-1185">Reference proteome</keyword>
<evidence type="ECO:0000313" key="3">
    <source>
        <dbReference type="Proteomes" id="UP001597368"/>
    </source>
</evidence>
<dbReference type="RefSeq" id="WP_379574221.1">
    <property type="nucleotide sequence ID" value="NZ_JBHUFV010000033.1"/>
</dbReference>
<proteinExistence type="predicted"/>
<evidence type="ECO:0000313" key="2">
    <source>
        <dbReference type="EMBL" id="MFD1934172.1"/>
    </source>
</evidence>
<dbReference type="PANTHER" id="PTHR35908">
    <property type="entry name" value="HYPOTHETICAL FUSION PROTEIN"/>
    <property type="match status" value="1"/>
</dbReference>
<gene>
    <name evidence="2" type="ORF">ACFSKW_22140</name>
</gene>
<feature type="domain" description="VOC" evidence="1">
    <location>
        <begin position="3"/>
        <end position="120"/>
    </location>
</feature>
<dbReference type="InterPro" id="IPR041581">
    <property type="entry name" value="Glyoxalase_6"/>
</dbReference>
<evidence type="ECO:0000259" key="1">
    <source>
        <dbReference type="PROSITE" id="PS51819"/>
    </source>
</evidence>
<reference evidence="3" key="1">
    <citation type="journal article" date="2019" name="Int. J. Syst. Evol. Microbiol.">
        <title>The Global Catalogue of Microorganisms (GCM) 10K type strain sequencing project: providing services to taxonomists for standard genome sequencing and annotation.</title>
        <authorList>
            <consortium name="The Broad Institute Genomics Platform"/>
            <consortium name="The Broad Institute Genome Sequencing Center for Infectious Disease"/>
            <person name="Wu L."/>
            <person name="Ma J."/>
        </authorList>
    </citation>
    <scope>NUCLEOTIDE SEQUENCE [LARGE SCALE GENOMIC DNA]</scope>
    <source>
        <strain evidence="3">ICMP 6774ER</strain>
    </source>
</reference>
<dbReference type="InterPro" id="IPR029068">
    <property type="entry name" value="Glyas_Bleomycin-R_OHBP_Dase"/>
</dbReference>
<dbReference type="SUPFAM" id="SSF54593">
    <property type="entry name" value="Glyoxalase/Bleomycin resistance protein/Dihydroxybiphenyl dioxygenase"/>
    <property type="match status" value="1"/>
</dbReference>
<name>A0ABW4SWY1_9ACTN</name>
<sequence length="123" mass="13606">MVSIGQVVLGVTEMPRAVRFWTQALHYIPRAGAVTDTWTILDPVNGLGVPVALGLSSSPVQQVPRIHLDLFAETTQEQREEVERLVALGAELVQWDLYPDNADFVVLADPEGNRFCVIDLSHE</sequence>
<dbReference type="InterPro" id="IPR037523">
    <property type="entry name" value="VOC_core"/>
</dbReference>
<dbReference type="PROSITE" id="PS51819">
    <property type="entry name" value="VOC"/>
    <property type="match status" value="1"/>
</dbReference>
<comment type="caution">
    <text evidence="2">The sequence shown here is derived from an EMBL/GenBank/DDBJ whole genome shotgun (WGS) entry which is preliminary data.</text>
</comment>
<organism evidence="2 3">
    <name type="scientific">Nonomuraea mangrovi</name>
    <dbReference type="NCBI Taxonomy" id="2316207"/>
    <lineage>
        <taxon>Bacteria</taxon>
        <taxon>Bacillati</taxon>
        <taxon>Actinomycetota</taxon>
        <taxon>Actinomycetes</taxon>
        <taxon>Streptosporangiales</taxon>
        <taxon>Streptosporangiaceae</taxon>
        <taxon>Nonomuraea</taxon>
    </lineage>
</organism>
<protein>
    <submittedName>
        <fullName evidence="2">VOC family protein</fullName>
    </submittedName>
</protein>
<dbReference type="Gene3D" id="3.10.180.10">
    <property type="entry name" value="2,3-Dihydroxybiphenyl 1,2-Dioxygenase, domain 1"/>
    <property type="match status" value="1"/>
</dbReference>
<accession>A0ABW4SWY1</accession>